<dbReference type="Pfam" id="PF13458">
    <property type="entry name" value="Peripla_BP_6"/>
    <property type="match status" value="1"/>
</dbReference>
<dbReference type="GO" id="GO:0006865">
    <property type="term" value="P:amino acid transport"/>
    <property type="evidence" value="ECO:0007669"/>
    <property type="project" value="UniProtKB-KW"/>
</dbReference>
<dbReference type="Proteomes" id="UP000060699">
    <property type="component" value="Chromosome"/>
</dbReference>
<keyword evidence="2" id="KW-0813">Transport</keyword>
<evidence type="ECO:0000313" key="5">
    <source>
        <dbReference type="EMBL" id="ALV08962.1"/>
    </source>
</evidence>
<keyword evidence="4" id="KW-0029">Amino-acid transport</keyword>
<protein>
    <submittedName>
        <fullName evidence="5">Amino acid ABC transporter substrate-binding protein</fullName>
    </submittedName>
</protein>
<evidence type="ECO:0000313" key="6">
    <source>
        <dbReference type="Proteomes" id="UP000060699"/>
    </source>
</evidence>
<dbReference type="Gene3D" id="3.40.50.2300">
    <property type="match status" value="2"/>
</dbReference>
<reference evidence="5 6" key="1">
    <citation type="submission" date="2015-12" db="EMBL/GenBank/DDBJ databases">
        <title>Complete genome of Roseateles depolymerans KCTC 42856.</title>
        <authorList>
            <person name="Kim K.M."/>
        </authorList>
    </citation>
    <scope>NUCLEOTIDE SEQUENCE [LARGE SCALE GENOMIC DNA]</scope>
    <source>
        <strain evidence="5 6">KCTC 42856</strain>
    </source>
</reference>
<organism evidence="5 6">
    <name type="scientific">Roseateles depolymerans</name>
    <dbReference type="NCBI Taxonomy" id="76731"/>
    <lineage>
        <taxon>Bacteria</taxon>
        <taxon>Pseudomonadati</taxon>
        <taxon>Pseudomonadota</taxon>
        <taxon>Betaproteobacteria</taxon>
        <taxon>Burkholderiales</taxon>
        <taxon>Sphaerotilaceae</taxon>
        <taxon>Roseateles</taxon>
    </lineage>
</organism>
<dbReference type="InterPro" id="IPR000709">
    <property type="entry name" value="Leu_Ile_Val-bd"/>
</dbReference>
<evidence type="ECO:0000256" key="2">
    <source>
        <dbReference type="ARBA" id="ARBA00022448"/>
    </source>
</evidence>
<dbReference type="PRINTS" id="PR00337">
    <property type="entry name" value="LEUILEVALBP"/>
</dbReference>
<keyword evidence="3" id="KW-0732">Signal</keyword>
<accession>A0A0U3LR95</accession>
<proteinExistence type="inferred from homology"/>
<dbReference type="PATRIC" id="fig|76731.3.peg.4631"/>
<dbReference type="PANTHER" id="PTHR30483">
    <property type="entry name" value="LEUCINE-SPECIFIC-BINDING PROTEIN"/>
    <property type="match status" value="1"/>
</dbReference>
<dbReference type="KEGG" id="rdp:RD2015_4521"/>
<comment type="similarity">
    <text evidence="1">Belongs to the leucine-binding protein family.</text>
</comment>
<dbReference type="CDD" id="cd06335">
    <property type="entry name" value="PBP1_ABC_ligand_binding-like"/>
    <property type="match status" value="1"/>
</dbReference>
<dbReference type="PANTHER" id="PTHR30483:SF6">
    <property type="entry name" value="PERIPLASMIC BINDING PROTEIN OF ABC TRANSPORTER FOR NATURAL AMINO ACIDS"/>
    <property type="match status" value="1"/>
</dbReference>
<dbReference type="STRING" id="76731.RD2015_4521"/>
<evidence type="ECO:0000256" key="1">
    <source>
        <dbReference type="ARBA" id="ARBA00010062"/>
    </source>
</evidence>
<dbReference type="SUPFAM" id="SSF53822">
    <property type="entry name" value="Periplasmic binding protein-like I"/>
    <property type="match status" value="1"/>
</dbReference>
<sequence precursor="true">MKFSARWMGIPLLAIPMALPLALTAFGAQAADPIKIGVSGPFTGGSSSMGVSMRDGVRLAAQEINAAGGVLGRQIQLVERDDEAKNERGVQIAQELINREKVAATVGFINTGVALAAQRFYQEAKIPVMNNVATGSVITQQFANQPDNYIFRNAAHDSIQAPMIVEEAVTRRGFKKVAILADSTNYGQLGRQDLEKALDLKGIKPVAVEKFNIKDVDMTPQLLKAKEAGAEAILTYGIGPELAQIANGMTKLGWKVPMIGSWTLSMANYIDNAGPGGEGARMPQTFIQEPTTPKRQSFIVAYLKTFNPKNSRIDSPVSAAQGYDSIYLLAAAIKQAGSTEGPKIKAALEDLKTPVEGVVTTYNKPFSKTDHEAITANIPVFGEVKGQRVVYAYEADFKKASEVRVKDVNAKGALSQKK</sequence>
<name>A0A0U3LR95_9BURK</name>
<evidence type="ECO:0000256" key="4">
    <source>
        <dbReference type="ARBA" id="ARBA00022970"/>
    </source>
</evidence>
<gene>
    <name evidence="5" type="ORF">RD2015_4521</name>
</gene>
<dbReference type="InterPro" id="IPR051010">
    <property type="entry name" value="BCAA_transport"/>
</dbReference>
<dbReference type="EMBL" id="CP013729">
    <property type="protein sequence ID" value="ALV08962.1"/>
    <property type="molecule type" value="Genomic_DNA"/>
</dbReference>
<dbReference type="AlphaFoldDB" id="A0A0U3LR95"/>
<evidence type="ECO:0000256" key="3">
    <source>
        <dbReference type="ARBA" id="ARBA00022729"/>
    </source>
</evidence>
<dbReference type="InterPro" id="IPR028081">
    <property type="entry name" value="Leu-bd"/>
</dbReference>
<dbReference type="InterPro" id="IPR028082">
    <property type="entry name" value="Peripla_BP_I"/>
</dbReference>
<keyword evidence="6" id="KW-1185">Reference proteome</keyword>